<evidence type="ECO:0000313" key="2">
    <source>
        <dbReference type="EMBL" id="RCV93606.1"/>
    </source>
</evidence>
<organism evidence="2 3">
    <name type="scientific">Vreelandella rituensis</name>
    <dbReference type="NCBI Taxonomy" id="2282306"/>
    <lineage>
        <taxon>Bacteria</taxon>
        <taxon>Pseudomonadati</taxon>
        <taxon>Pseudomonadota</taxon>
        <taxon>Gammaproteobacteria</taxon>
        <taxon>Oceanospirillales</taxon>
        <taxon>Halomonadaceae</taxon>
        <taxon>Vreelandella</taxon>
    </lineage>
</organism>
<dbReference type="EMBL" id="QPIJ01000001">
    <property type="protein sequence ID" value="RCV93606.1"/>
    <property type="molecule type" value="Genomic_DNA"/>
</dbReference>
<comment type="caution">
    <text evidence="2">The sequence shown here is derived from an EMBL/GenBank/DDBJ whole genome shotgun (WGS) entry which is preliminary data.</text>
</comment>
<protein>
    <recommendedName>
        <fullName evidence="4">Replication protein</fullName>
    </recommendedName>
</protein>
<evidence type="ECO:0008006" key="4">
    <source>
        <dbReference type="Google" id="ProtNLM"/>
    </source>
</evidence>
<reference evidence="2 3" key="1">
    <citation type="submission" date="2018-07" db="EMBL/GenBank/DDBJ databases">
        <title>Halomonas rutogse sp. nov., isolated from Lake TangqianCo on Tibetan Plateau.</title>
        <authorList>
            <person name="Lu H."/>
            <person name="Xing P."/>
            <person name="Wu Q."/>
        </authorList>
    </citation>
    <scope>NUCLEOTIDE SEQUENCE [LARGE SCALE GENOMIC DNA]</scope>
    <source>
        <strain evidence="2 3">TQ8S</strain>
    </source>
</reference>
<evidence type="ECO:0000313" key="3">
    <source>
        <dbReference type="Proteomes" id="UP000253204"/>
    </source>
</evidence>
<dbReference type="RefSeq" id="WP_114484934.1">
    <property type="nucleotide sequence ID" value="NZ_CBCSHM010000005.1"/>
</dbReference>
<evidence type="ECO:0000256" key="1">
    <source>
        <dbReference type="SAM" id="MobiDB-lite"/>
    </source>
</evidence>
<sequence>MTTWIVAKSRQGKHVPQWQASRRGDDYPLCEWEVYEVASGCAKTAITKAQQLRIQQRCLTDEQTALVMGLLADARRRPDYQCAYPIPAGSAKGMPSKKHTALRRLAMLGLVALDEASGRASLSISAWNLVVSPPAVVLSARPRHEGVTMRPMTLAEKADRAKALAPPSKSKNPPKEKPLFQVVRNSLEVRHEIAAQALAAKQNQFAARHW</sequence>
<name>A0A368UAI0_9GAMM</name>
<dbReference type="Proteomes" id="UP000253204">
    <property type="component" value="Unassembled WGS sequence"/>
</dbReference>
<dbReference type="AlphaFoldDB" id="A0A368UAI0"/>
<accession>A0A368UAI0</accession>
<keyword evidence="3" id="KW-1185">Reference proteome</keyword>
<feature type="region of interest" description="Disordered" evidence="1">
    <location>
        <begin position="157"/>
        <end position="178"/>
    </location>
</feature>
<gene>
    <name evidence="2" type="ORF">DU506_00180</name>
</gene>
<proteinExistence type="predicted"/>